<sequence length="577" mass="66390">MGYYDKERVRGFLHNQDGIIVNDFGEEVILRGWGMGNWDNPEGFMLGTQSGFGLFEPGKYAPMGRMDRGRSMDQILRETCGTKYAEEFWKRWRRLYLTEEDIALLSRRGYNSVRLPIRAGSFLYEEPGITYNEDSFAMLNDVLDWCETYQVYAVVDFHAATAGQSGIPCDDGVDNGQHLYDDEESMERMFLLMEEFMRRYKDRWIIGAYDCINEPISMTPRREELTPKLVYFYEKMIRRCRKIDQKHLFLLNGTQFSSLTYFFDHEFDPEYHNWGISLHAYEMVVPEVASLASVLRTCREQKICLWMGETGGRNEHAWQTTMYEILAEYHAGYNLWCWKTVEGAGCASILNFNVPDEWHLITDYAINGAAKPSYEHAQAIWDSYLECLAVDKCKENTQYHPYLLREGNFEIPAIGYNALPMDSHRGLSDLPNATGYRLYDRFELVYEKGYHPEPAGFAAPGPIKHPRDHVQLQLGAGEYASYTIREKETYTVSLTYCAAKKVKVQAAIQGETLFEGVMPPAGEKVTSDVHPYFAYEIAPNTLEQFTLGTVTGEGILKIEVLDGCARFGQIVIRKSEK</sequence>
<evidence type="ECO:0000259" key="4">
    <source>
        <dbReference type="Pfam" id="PF00150"/>
    </source>
</evidence>
<gene>
    <name evidence="5" type="ORF">JTJ23_11435</name>
</gene>
<proteinExistence type="inferred from homology"/>
<keyword evidence="2 3" id="KW-0326">Glycosidase</keyword>
<dbReference type="Gene3D" id="3.20.20.80">
    <property type="entry name" value="Glycosidases"/>
    <property type="match status" value="1"/>
</dbReference>
<comment type="caution">
    <text evidence="5">The sequence shown here is derived from an EMBL/GenBank/DDBJ whole genome shotgun (WGS) entry which is preliminary data.</text>
</comment>
<accession>A0A938Z8A7</accession>
<protein>
    <submittedName>
        <fullName evidence="5">Cellulase family glycosylhydrolase</fullName>
    </submittedName>
</protein>
<dbReference type="GO" id="GO:0009251">
    <property type="term" value="P:glucan catabolic process"/>
    <property type="evidence" value="ECO:0007669"/>
    <property type="project" value="TreeGrafter"/>
</dbReference>
<dbReference type="InterPro" id="IPR017853">
    <property type="entry name" value="GH"/>
</dbReference>
<keyword evidence="1 3" id="KW-0378">Hydrolase</keyword>
<dbReference type="AlphaFoldDB" id="A0A938Z8A7"/>
<evidence type="ECO:0000313" key="6">
    <source>
        <dbReference type="Proteomes" id="UP000737612"/>
    </source>
</evidence>
<dbReference type="PANTHER" id="PTHR31297">
    <property type="entry name" value="GLUCAN ENDO-1,6-BETA-GLUCOSIDASE B"/>
    <property type="match status" value="1"/>
</dbReference>
<feature type="domain" description="Glycoside hydrolase family 5" evidence="4">
    <location>
        <begin position="92"/>
        <end position="339"/>
    </location>
</feature>
<evidence type="ECO:0000256" key="3">
    <source>
        <dbReference type="RuleBase" id="RU361153"/>
    </source>
</evidence>
<reference evidence="5" key="1">
    <citation type="submission" date="2021-02" db="EMBL/GenBank/DDBJ databases">
        <title>Metagenome-assembled genomes from human diarrheal sample B26.</title>
        <authorList>
            <person name="Ateba T.P."/>
            <person name="Alayande K.A."/>
            <person name="Mwanza M."/>
        </authorList>
    </citation>
    <scope>NUCLEOTIDE SEQUENCE</scope>
    <source>
        <strain evidence="5">06WH</strain>
    </source>
</reference>
<dbReference type="Proteomes" id="UP000737612">
    <property type="component" value="Unassembled WGS sequence"/>
</dbReference>
<dbReference type="EMBL" id="JAFHBD010000058">
    <property type="protein sequence ID" value="MBN2954177.1"/>
    <property type="molecule type" value="Genomic_DNA"/>
</dbReference>
<dbReference type="GO" id="GO:0009986">
    <property type="term" value="C:cell surface"/>
    <property type="evidence" value="ECO:0007669"/>
    <property type="project" value="TreeGrafter"/>
</dbReference>
<dbReference type="Pfam" id="PF00150">
    <property type="entry name" value="Cellulase"/>
    <property type="match status" value="1"/>
</dbReference>
<dbReference type="GO" id="GO:0008422">
    <property type="term" value="F:beta-glucosidase activity"/>
    <property type="evidence" value="ECO:0007669"/>
    <property type="project" value="TreeGrafter"/>
</dbReference>
<dbReference type="PANTHER" id="PTHR31297:SF13">
    <property type="entry name" value="PUTATIVE-RELATED"/>
    <property type="match status" value="1"/>
</dbReference>
<comment type="similarity">
    <text evidence="3">Belongs to the glycosyl hydrolase 5 (cellulase A) family.</text>
</comment>
<evidence type="ECO:0000313" key="5">
    <source>
        <dbReference type="EMBL" id="MBN2954177.1"/>
    </source>
</evidence>
<dbReference type="InterPro" id="IPR001547">
    <property type="entry name" value="Glyco_hydro_5"/>
</dbReference>
<dbReference type="GO" id="GO:0005576">
    <property type="term" value="C:extracellular region"/>
    <property type="evidence" value="ECO:0007669"/>
    <property type="project" value="TreeGrafter"/>
</dbReference>
<evidence type="ECO:0000256" key="1">
    <source>
        <dbReference type="ARBA" id="ARBA00022801"/>
    </source>
</evidence>
<organism evidence="5 6">
    <name type="scientific">Fusicatenibacter saccharivorans</name>
    <dbReference type="NCBI Taxonomy" id="1150298"/>
    <lineage>
        <taxon>Bacteria</taxon>
        <taxon>Bacillati</taxon>
        <taxon>Bacillota</taxon>
        <taxon>Clostridia</taxon>
        <taxon>Lachnospirales</taxon>
        <taxon>Lachnospiraceae</taxon>
        <taxon>Fusicatenibacter</taxon>
    </lineage>
</organism>
<dbReference type="InterPro" id="IPR050386">
    <property type="entry name" value="Glycosyl_hydrolase_5"/>
</dbReference>
<evidence type="ECO:0000256" key="2">
    <source>
        <dbReference type="ARBA" id="ARBA00023295"/>
    </source>
</evidence>
<name>A0A938Z8A7_9FIRM</name>
<dbReference type="SUPFAM" id="SSF51445">
    <property type="entry name" value="(Trans)glycosidases"/>
    <property type="match status" value="1"/>
</dbReference>